<dbReference type="RefSeq" id="WP_163491332.1">
    <property type="nucleotide sequence ID" value="NZ_JACVEL010000009.1"/>
</dbReference>
<evidence type="ECO:0000313" key="3">
    <source>
        <dbReference type="EMBL" id="MBC9813378.1"/>
    </source>
</evidence>
<evidence type="ECO:0000259" key="2">
    <source>
        <dbReference type="Pfam" id="PF01370"/>
    </source>
</evidence>
<dbReference type="Proteomes" id="UP000652681">
    <property type="component" value="Unassembled WGS sequence"/>
</dbReference>
<accession>A0A8J6PF85</accession>
<dbReference type="Gene3D" id="3.40.50.720">
    <property type="entry name" value="NAD(P)-binding Rossmann-like Domain"/>
    <property type="match status" value="1"/>
</dbReference>
<sequence>MRVLITGGAGFIGSNLTKRLIEENHTVVVLDNLLRGNKIDTESFEKITFIKGDVRDFETVLEASKSCDIIIHFAAVLGVDIVADNPVETMDVEVIGTRNVVLAAQINNVKKIMYASTSGIYGHSAIGNALTEEVLVDPRTSYAMAKRYNEIYLASHHEEKGIDAIAVRFFNVYGYNQDNRMVIPRFFEQAINNEPITVFGSGKQTRDFTYIDDTVEACVRLMDVKGFHIVNIANEKEWCIEDLATEIKKITKSDSEISYIEAPKKRYDYEVERRVGSSDKLLALTNYKPDTSLKEGLEKIYALNYK</sequence>
<comment type="similarity">
    <text evidence="1">Belongs to the NAD(P)-dependent epimerase/dehydratase family.</text>
</comment>
<evidence type="ECO:0000256" key="1">
    <source>
        <dbReference type="ARBA" id="ARBA00007637"/>
    </source>
</evidence>
<dbReference type="PANTHER" id="PTHR43000">
    <property type="entry name" value="DTDP-D-GLUCOSE 4,6-DEHYDRATASE-RELATED"/>
    <property type="match status" value="1"/>
</dbReference>
<evidence type="ECO:0000313" key="4">
    <source>
        <dbReference type="Proteomes" id="UP000652681"/>
    </source>
</evidence>
<dbReference type="InterPro" id="IPR036291">
    <property type="entry name" value="NAD(P)-bd_dom_sf"/>
</dbReference>
<gene>
    <name evidence="3" type="ORF">H9Y05_12945</name>
</gene>
<dbReference type="Pfam" id="PF01370">
    <property type="entry name" value="Epimerase"/>
    <property type="match status" value="1"/>
</dbReference>
<keyword evidence="4" id="KW-1185">Reference proteome</keyword>
<dbReference type="InterPro" id="IPR001509">
    <property type="entry name" value="Epimerase_deHydtase"/>
</dbReference>
<dbReference type="EMBL" id="JACVEL010000009">
    <property type="protein sequence ID" value="MBC9813378.1"/>
    <property type="molecule type" value="Genomic_DNA"/>
</dbReference>
<dbReference type="AlphaFoldDB" id="A0A8J6PF85"/>
<proteinExistence type="inferred from homology"/>
<comment type="caution">
    <text evidence="3">The sequence shown here is derived from an EMBL/GenBank/DDBJ whole genome shotgun (WGS) entry which is preliminary data.</text>
</comment>
<feature type="domain" description="NAD-dependent epimerase/dehydratase" evidence="2">
    <location>
        <begin position="3"/>
        <end position="233"/>
    </location>
</feature>
<name>A0A8J6PF85_9FLAO</name>
<dbReference type="SUPFAM" id="SSF51735">
    <property type="entry name" value="NAD(P)-binding Rossmann-fold domains"/>
    <property type="match status" value="1"/>
</dbReference>
<protein>
    <submittedName>
        <fullName evidence="3">NAD-dependent epimerase/dehydratase family protein</fullName>
    </submittedName>
</protein>
<organism evidence="3 4">
    <name type="scientific">Taishania pollutisoli</name>
    <dbReference type="NCBI Taxonomy" id="2766479"/>
    <lineage>
        <taxon>Bacteria</taxon>
        <taxon>Pseudomonadati</taxon>
        <taxon>Bacteroidota</taxon>
        <taxon>Flavobacteriia</taxon>
        <taxon>Flavobacteriales</taxon>
        <taxon>Crocinitomicaceae</taxon>
        <taxon>Taishania</taxon>
    </lineage>
</organism>
<reference evidence="3" key="1">
    <citation type="submission" date="2020-09" db="EMBL/GenBank/DDBJ databases">
        <title>Taishania pollutisoli gen. nov., sp. nov., Isolated from Tetrabromobisphenol A-Contaminated Soil.</title>
        <authorList>
            <person name="Chen Q."/>
        </authorList>
    </citation>
    <scope>NUCLEOTIDE SEQUENCE</scope>
    <source>
        <strain evidence="3">CZZ-1</strain>
    </source>
</reference>